<sequence length="95" mass="10355">MRNLFIALTVGTLSLSASAYAQSTTVVVPGEVRTYVLEQQAPSVVYEGDVIVGEPIPDTVELHTVQGHGDYAYVVVNDRRVIVNPQTRTVIQVLE</sequence>
<dbReference type="EMBL" id="PZZZ01000004">
    <property type="protein sequence ID" value="PTM95355.1"/>
    <property type="molecule type" value="Genomic_DNA"/>
</dbReference>
<gene>
    <name evidence="2" type="ORF">C7449_104434</name>
</gene>
<accession>A0A2T5B8P2</accession>
<feature type="chain" id="PRO_5015662200" evidence="1">
    <location>
        <begin position="22"/>
        <end position="95"/>
    </location>
</feature>
<organism evidence="2 3">
    <name type="scientific">Mycoplana dimorpha</name>
    <dbReference type="NCBI Taxonomy" id="28320"/>
    <lineage>
        <taxon>Bacteria</taxon>
        <taxon>Pseudomonadati</taxon>
        <taxon>Pseudomonadota</taxon>
        <taxon>Alphaproteobacteria</taxon>
        <taxon>Hyphomicrobiales</taxon>
        <taxon>Rhizobiaceae</taxon>
        <taxon>Mycoplana</taxon>
    </lineage>
</organism>
<dbReference type="InterPro" id="IPR009642">
    <property type="entry name" value="DUF1236"/>
</dbReference>
<dbReference type="RefSeq" id="WP_108003060.1">
    <property type="nucleotide sequence ID" value="NZ_JBHEEX010000007.1"/>
</dbReference>
<reference evidence="2 3" key="1">
    <citation type="submission" date="2018-04" db="EMBL/GenBank/DDBJ databases">
        <title>Genomic Encyclopedia of Type Strains, Phase IV (KMG-IV): sequencing the most valuable type-strain genomes for metagenomic binning, comparative biology and taxonomic classification.</title>
        <authorList>
            <person name="Goeker M."/>
        </authorList>
    </citation>
    <scope>NUCLEOTIDE SEQUENCE [LARGE SCALE GENOMIC DNA]</scope>
    <source>
        <strain evidence="2 3">DSM 7138</strain>
    </source>
</reference>
<evidence type="ECO:0000256" key="1">
    <source>
        <dbReference type="SAM" id="SignalP"/>
    </source>
</evidence>
<dbReference type="AlphaFoldDB" id="A0A2T5B8P2"/>
<dbReference type="Proteomes" id="UP000241247">
    <property type="component" value="Unassembled WGS sequence"/>
</dbReference>
<comment type="caution">
    <text evidence="2">The sequence shown here is derived from an EMBL/GenBank/DDBJ whole genome shotgun (WGS) entry which is preliminary data.</text>
</comment>
<evidence type="ECO:0000313" key="2">
    <source>
        <dbReference type="EMBL" id="PTM95355.1"/>
    </source>
</evidence>
<protein>
    <submittedName>
        <fullName evidence="2">Uncharacterized protein DUF1236</fullName>
    </submittedName>
</protein>
<dbReference type="OrthoDB" id="8020822at2"/>
<proteinExistence type="predicted"/>
<evidence type="ECO:0000313" key="3">
    <source>
        <dbReference type="Proteomes" id="UP000241247"/>
    </source>
</evidence>
<feature type="signal peptide" evidence="1">
    <location>
        <begin position="1"/>
        <end position="21"/>
    </location>
</feature>
<name>A0A2T5B8P2_MYCDI</name>
<dbReference type="Pfam" id="PF06823">
    <property type="entry name" value="DUF1236"/>
    <property type="match status" value="1"/>
</dbReference>
<keyword evidence="3" id="KW-1185">Reference proteome</keyword>
<keyword evidence="1" id="KW-0732">Signal</keyword>